<dbReference type="PANTHER" id="PTHR13902">
    <property type="entry name" value="SERINE/THREONINE-PROTEIN KINASE WNK WITH NO LYSINE -RELATED"/>
    <property type="match status" value="1"/>
</dbReference>
<evidence type="ECO:0000259" key="2">
    <source>
        <dbReference type="Pfam" id="PF24889"/>
    </source>
</evidence>
<reference evidence="4" key="3">
    <citation type="journal article" date="2014" name="Nature">
        <title>Elephant shark genome provides unique insights into gnathostome evolution.</title>
        <authorList>
            <consortium name="International Elephant Shark Genome Sequencing Consortium"/>
            <person name="Venkatesh B."/>
            <person name="Lee A.P."/>
            <person name="Ravi V."/>
            <person name="Maurya A.K."/>
            <person name="Lian M.M."/>
            <person name="Swann J.B."/>
            <person name="Ohta Y."/>
            <person name="Flajnik M.F."/>
            <person name="Sutoh Y."/>
            <person name="Kasahara M."/>
            <person name="Hoon S."/>
            <person name="Gangu V."/>
            <person name="Roy S.W."/>
            <person name="Irimia M."/>
            <person name="Korzh V."/>
            <person name="Kondrychyn I."/>
            <person name="Lim Z.W."/>
            <person name="Tay B.H."/>
            <person name="Tohari S."/>
            <person name="Kong K.W."/>
            <person name="Ho S."/>
            <person name="Lorente-Galdos B."/>
            <person name="Quilez J."/>
            <person name="Marques-Bonet T."/>
            <person name="Raney B.J."/>
            <person name="Ingham P.W."/>
            <person name="Tay A."/>
            <person name="Hillier L.W."/>
            <person name="Minx P."/>
            <person name="Boehm T."/>
            <person name="Wilson R.K."/>
            <person name="Brenner S."/>
            <person name="Warren W.C."/>
        </authorList>
    </citation>
    <scope>NUCLEOTIDE SEQUENCE [LARGE SCALE GENOMIC DNA]</scope>
</reference>
<protein>
    <recommendedName>
        <fullName evidence="2">Serine/threonine-protein kinase WNK CCTL2 domain-containing protein</fullName>
    </recommendedName>
</protein>
<feature type="region of interest" description="Disordered" evidence="1">
    <location>
        <begin position="1"/>
        <end position="25"/>
    </location>
</feature>
<dbReference type="Proteomes" id="UP000314986">
    <property type="component" value="Unassembled WGS sequence"/>
</dbReference>
<dbReference type="AlphaFoldDB" id="A0A4W3HTL4"/>
<reference evidence="3" key="4">
    <citation type="submission" date="2025-08" db="UniProtKB">
        <authorList>
            <consortium name="Ensembl"/>
        </authorList>
    </citation>
    <scope>IDENTIFICATION</scope>
</reference>
<dbReference type="InParanoid" id="A0A4W3HTL4"/>
<reference evidence="4" key="2">
    <citation type="journal article" date="2007" name="PLoS Biol.">
        <title>Survey sequencing and comparative analysis of the elephant shark (Callorhinchus milii) genome.</title>
        <authorList>
            <person name="Venkatesh B."/>
            <person name="Kirkness E.F."/>
            <person name="Loh Y.H."/>
            <person name="Halpern A.L."/>
            <person name="Lee A.P."/>
            <person name="Johnson J."/>
            <person name="Dandona N."/>
            <person name="Viswanathan L.D."/>
            <person name="Tay A."/>
            <person name="Venter J.C."/>
            <person name="Strausberg R.L."/>
            <person name="Brenner S."/>
        </authorList>
    </citation>
    <scope>NUCLEOTIDE SEQUENCE [LARGE SCALE GENOMIC DNA]</scope>
</reference>
<dbReference type="Ensembl" id="ENSCMIT00000012757.1">
    <property type="protein sequence ID" value="ENSCMIP00000012469.1"/>
    <property type="gene ID" value="ENSCMIG00000006336.1"/>
</dbReference>
<dbReference type="Pfam" id="PF24889">
    <property type="entry name" value="CCTL2_WNK"/>
    <property type="match status" value="1"/>
</dbReference>
<sequence>MSDGYEGLSAGEGPRKVPARRTSSKLIRRRGRSRLRILNVSARGGAGRARGWGCGWWRGCGVVGVWGWGWSRLSEEDEEAGRGGRGVYTRCGWRGLRLALLSRQISDKGDRVVECQLQTHNNKMVTFRFDLEGDSPEEIAAVMINNEFILLTEKEGFVCKLRDIIHKVETLLSKDGPGDQTGRREGTEEADSQQPSPPVPQYPQVNSSSD</sequence>
<dbReference type="InterPro" id="IPR056865">
    <property type="entry name" value="CCTL2_WNK"/>
</dbReference>
<name>A0A4W3HTL4_CALMI</name>
<reference evidence="3" key="5">
    <citation type="submission" date="2025-09" db="UniProtKB">
        <authorList>
            <consortium name="Ensembl"/>
        </authorList>
    </citation>
    <scope>IDENTIFICATION</scope>
</reference>
<dbReference type="STRING" id="7868.ENSCMIP00000012469"/>
<accession>A0A4W3HTL4</accession>
<evidence type="ECO:0000313" key="4">
    <source>
        <dbReference type="Proteomes" id="UP000314986"/>
    </source>
</evidence>
<keyword evidence="4" id="KW-1185">Reference proteome</keyword>
<dbReference type="InterPro" id="IPR050588">
    <property type="entry name" value="WNK_Ser-Thr_kinase"/>
</dbReference>
<reference evidence="4" key="1">
    <citation type="journal article" date="2006" name="Science">
        <title>Ancient noncoding elements conserved in the human genome.</title>
        <authorList>
            <person name="Venkatesh B."/>
            <person name="Kirkness E.F."/>
            <person name="Loh Y.H."/>
            <person name="Halpern A.L."/>
            <person name="Lee A.P."/>
            <person name="Johnson J."/>
            <person name="Dandona N."/>
            <person name="Viswanathan L.D."/>
            <person name="Tay A."/>
            <person name="Venter J.C."/>
            <person name="Strausberg R.L."/>
            <person name="Brenner S."/>
        </authorList>
    </citation>
    <scope>NUCLEOTIDE SEQUENCE [LARGE SCALE GENOMIC DNA]</scope>
</reference>
<evidence type="ECO:0000313" key="3">
    <source>
        <dbReference type="Ensembl" id="ENSCMIP00000012469.1"/>
    </source>
</evidence>
<feature type="region of interest" description="Disordered" evidence="1">
    <location>
        <begin position="172"/>
        <end position="210"/>
    </location>
</feature>
<dbReference type="Gene3D" id="3.10.20.90">
    <property type="entry name" value="Phosphatidylinositol 3-kinase Catalytic Subunit, Chain A, domain 1"/>
    <property type="match status" value="1"/>
</dbReference>
<proteinExistence type="predicted"/>
<dbReference type="GeneTree" id="ENSGT00940000159871"/>
<organism evidence="3 4">
    <name type="scientific">Callorhinchus milii</name>
    <name type="common">Ghost shark</name>
    <dbReference type="NCBI Taxonomy" id="7868"/>
    <lineage>
        <taxon>Eukaryota</taxon>
        <taxon>Metazoa</taxon>
        <taxon>Chordata</taxon>
        <taxon>Craniata</taxon>
        <taxon>Vertebrata</taxon>
        <taxon>Chondrichthyes</taxon>
        <taxon>Holocephali</taxon>
        <taxon>Chimaeriformes</taxon>
        <taxon>Callorhinchidae</taxon>
        <taxon>Callorhinchus</taxon>
    </lineage>
</organism>
<evidence type="ECO:0000256" key="1">
    <source>
        <dbReference type="SAM" id="MobiDB-lite"/>
    </source>
</evidence>
<feature type="domain" description="Serine/threonine-protein kinase WNK CCTL2" evidence="2">
    <location>
        <begin position="108"/>
        <end position="170"/>
    </location>
</feature>